<reference evidence="2" key="1">
    <citation type="submission" date="2016-10" db="EMBL/GenBank/DDBJ databases">
        <authorList>
            <person name="Varghese N."/>
            <person name="Submissions S."/>
        </authorList>
    </citation>
    <scope>NUCLEOTIDE SEQUENCE [LARGE SCALE GENOMIC DNA]</scope>
    <source>
        <strain evidence="2">KPR-1</strain>
    </source>
</reference>
<gene>
    <name evidence="1" type="ORF">SAMN02910418_01745</name>
</gene>
<dbReference type="Proteomes" id="UP000199288">
    <property type="component" value="Unassembled WGS sequence"/>
</dbReference>
<dbReference type="EMBL" id="FNQV01000010">
    <property type="protein sequence ID" value="SEA50472.1"/>
    <property type="molecule type" value="Genomic_DNA"/>
</dbReference>
<dbReference type="RefSeq" id="WP_092565002.1">
    <property type="nucleotide sequence ID" value="NZ_FNQV01000010.1"/>
</dbReference>
<name>A0A1H4BRJ6_9ACTO</name>
<organism evidence="1 2">
    <name type="scientific">Bowdeniella nasicola</name>
    <dbReference type="NCBI Taxonomy" id="208480"/>
    <lineage>
        <taxon>Bacteria</taxon>
        <taxon>Bacillati</taxon>
        <taxon>Actinomycetota</taxon>
        <taxon>Actinomycetes</taxon>
        <taxon>Actinomycetales</taxon>
        <taxon>Actinomycetaceae</taxon>
        <taxon>Bowdeniella</taxon>
    </lineage>
</organism>
<evidence type="ECO:0008006" key="3">
    <source>
        <dbReference type="Google" id="ProtNLM"/>
    </source>
</evidence>
<sequence length="241" mass="26852">MTTSVPFSVYQWMRANRAEVASWAVWENPPEVLDPDSQLTTAGVGEVGFFETPTEDDYLAGVGQALQRDIVLVGLNPAGRQDKTGRVVRDVRTFGCFHDTSSVTKDHRLRAVAYHWGLWGGFIVDLDTITVETSSKVAEEKLKSDAKHRDICAQLLDETLGHLEPPRHATVVFLGGSVGDLVEKKQEFRTVFEKYFDSPGVTIWHYSHRDGLNARICNATKVLGSRQDPSGLWVPGRTDRP</sequence>
<accession>A0A1H4BRJ6</accession>
<evidence type="ECO:0000313" key="1">
    <source>
        <dbReference type="EMBL" id="SEA50472.1"/>
    </source>
</evidence>
<protein>
    <recommendedName>
        <fullName evidence="3">Uracil DNA glycosylase superfamily protein</fullName>
    </recommendedName>
</protein>
<evidence type="ECO:0000313" key="2">
    <source>
        <dbReference type="Proteomes" id="UP000199288"/>
    </source>
</evidence>
<proteinExistence type="predicted"/>
<keyword evidence="2" id="KW-1185">Reference proteome</keyword>
<dbReference type="AlphaFoldDB" id="A0A1H4BRJ6"/>